<evidence type="ECO:0000256" key="1">
    <source>
        <dbReference type="ARBA" id="ARBA00005578"/>
    </source>
</evidence>
<name>A0A4R2MSL7_9PAST</name>
<dbReference type="Gene3D" id="3.30.300.90">
    <property type="entry name" value="BolA-like"/>
    <property type="match status" value="1"/>
</dbReference>
<dbReference type="RefSeq" id="WP_132024450.1">
    <property type="nucleotide sequence ID" value="NZ_CP016605.1"/>
</dbReference>
<gene>
    <name evidence="3" type="ORF">EV697_105173</name>
</gene>
<dbReference type="InterPro" id="IPR050961">
    <property type="entry name" value="BolA/IbaG_stress_morph_reg"/>
</dbReference>
<evidence type="ECO:0000256" key="2">
    <source>
        <dbReference type="RuleBase" id="RU003860"/>
    </source>
</evidence>
<dbReference type="InterPro" id="IPR002634">
    <property type="entry name" value="BolA"/>
</dbReference>
<sequence>MSLEQELKSKLQQEFSPYFISIENESHKHSSGRGANSHFKVVIVSDKFIGMRPVARHRKIYQLFQYELSSTIHALALHTYTKEEWDRLEQILPKSTNCLGVGK</sequence>
<dbReference type="SUPFAM" id="SSF82657">
    <property type="entry name" value="BolA-like"/>
    <property type="match status" value="1"/>
</dbReference>
<evidence type="ECO:0000313" key="3">
    <source>
        <dbReference type="EMBL" id="TCP12061.1"/>
    </source>
</evidence>
<dbReference type="OrthoDB" id="9801469at2"/>
<evidence type="ECO:0000313" key="4">
    <source>
        <dbReference type="Proteomes" id="UP000294841"/>
    </source>
</evidence>
<dbReference type="PIRSF" id="PIRSF003113">
    <property type="entry name" value="BolA"/>
    <property type="match status" value="1"/>
</dbReference>
<accession>A0A4R2MSL7</accession>
<dbReference type="Pfam" id="PF01722">
    <property type="entry name" value="BolA"/>
    <property type="match status" value="1"/>
</dbReference>
<dbReference type="GO" id="GO:0006351">
    <property type="term" value="P:DNA-templated transcription"/>
    <property type="evidence" value="ECO:0007669"/>
    <property type="project" value="TreeGrafter"/>
</dbReference>
<comment type="caution">
    <text evidence="3">The sequence shown here is derived from an EMBL/GenBank/DDBJ whole genome shotgun (WGS) entry which is preliminary data.</text>
</comment>
<comment type="similarity">
    <text evidence="1 2">Belongs to the BolA/IbaG family.</text>
</comment>
<proteinExistence type="inferred from homology"/>
<dbReference type="InterPro" id="IPR036065">
    <property type="entry name" value="BolA-like_sf"/>
</dbReference>
<dbReference type="Proteomes" id="UP000294841">
    <property type="component" value="Unassembled WGS sequence"/>
</dbReference>
<organism evidence="3 4">
    <name type="scientific">Bisgaardia hudsonensis</name>
    <dbReference type="NCBI Taxonomy" id="109472"/>
    <lineage>
        <taxon>Bacteria</taxon>
        <taxon>Pseudomonadati</taxon>
        <taxon>Pseudomonadota</taxon>
        <taxon>Gammaproteobacteria</taxon>
        <taxon>Pasteurellales</taxon>
        <taxon>Pasteurellaceae</taxon>
        <taxon>Bisgaardia</taxon>
    </lineage>
</organism>
<dbReference type="GO" id="GO:0005829">
    <property type="term" value="C:cytosol"/>
    <property type="evidence" value="ECO:0007669"/>
    <property type="project" value="TreeGrafter"/>
</dbReference>
<dbReference type="PANTHER" id="PTHR46229">
    <property type="entry name" value="BOLA TRANSCRIPTION REGULATOR"/>
    <property type="match status" value="1"/>
</dbReference>
<dbReference type="PANTHER" id="PTHR46229:SF2">
    <property type="entry name" value="BOLA-LIKE PROTEIN 1"/>
    <property type="match status" value="1"/>
</dbReference>
<keyword evidence="4" id="KW-1185">Reference proteome</keyword>
<dbReference type="AlphaFoldDB" id="A0A4R2MSL7"/>
<dbReference type="EMBL" id="SLXI01000005">
    <property type="protein sequence ID" value="TCP12061.1"/>
    <property type="molecule type" value="Genomic_DNA"/>
</dbReference>
<protein>
    <submittedName>
        <fullName evidence="3">BolA protein family transcriptional regulator</fullName>
    </submittedName>
</protein>
<reference evidence="3 4" key="1">
    <citation type="submission" date="2019-03" db="EMBL/GenBank/DDBJ databases">
        <title>Genomic Encyclopedia of Type Strains, Phase IV (KMG-IV): sequencing the most valuable type-strain genomes for metagenomic binning, comparative biology and taxonomic classification.</title>
        <authorList>
            <person name="Goeker M."/>
        </authorList>
    </citation>
    <scope>NUCLEOTIDE SEQUENCE [LARGE SCALE GENOMIC DNA]</scope>
    <source>
        <strain evidence="3 4">DSM 28231</strain>
    </source>
</reference>